<proteinExistence type="predicted"/>
<evidence type="ECO:0000313" key="1">
    <source>
        <dbReference type="EMBL" id="KFM70769.1"/>
    </source>
</evidence>
<gene>
    <name evidence="1" type="ORF">X975_02839</name>
</gene>
<dbReference type="AlphaFoldDB" id="A0A087U080"/>
<dbReference type="Proteomes" id="UP000054359">
    <property type="component" value="Unassembled WGS sequence"/>
</dbReference>
<dbReference type="EMBL" id="KK117549">
    <property type="protein sequence ID" value="KFM70769.1"/>
    <property type="molecule type" value="Genomic_DNA"/>
</dbReference>
<name>A0A087U080_STEMI</name>
<evidence type="ECO:0000313" key="2">
    <source>
        <dbReference type="Proteomes" id="UP000054359"/>
    </source>
</evidence>
<sequence length="132" mass="15595">MLLRAEVFFEILKSQQIRYEKSSFILKNIVFGFIASGSVTSEEQNRVHCGLIKTTDDFEKTMRKFWEIENVETAVPKNKETAICEEHYKQTHKRNDEGRYIVTMRLKEDSICLENSKDLALERLNSLWKRDS</sequence>
<accession>A0A087U080</accession>
<reference evidence="1 2" key="1">
    <citation type="submission" date="2013-11" db="EMBL/GenBank/DDBJ databases">
        <title>Genome sequencing of Stegodyphus mimosarum.</title>
        <authorList>
            <person name="Bechsgaard J."/>
        </authorList>
    </citation>
    <scope>NUCLEOTIDE SEQUENCE [LARGE SCALE GENOMIC DNA]</scope>
</reference>
<protein>
    <submittedName>
        <fullName evidence="1">Uncharacterized protein</fullName>
    </submittedName>
</protein>
<feature type="non-terminal residue" evidence="1">
    <location>
        <position position="132"/>
    </location>
</feature>
<dbReference type="OMA" id="WKLICAG"/>
<dbReference type="STRING" id="407821.A0A087U080"/>
<dbReference type="OrthoDB" id="6433527at2759"/>
<keyword evidence="2" id="KW-1185">Reference proteome</keyword>
<organism evidence="1 2">
    <name type="scientific">Stegodyphus mimosarum</name>
    <name type="common">African social velvet spider</name>
    <dbReference type="NCBI Taxonomy" id="407821"/>
    <lineage>
        <taxon>Eukaryota</taxon>
        <taxon>Metazoa</taxon>
        <taxon>Ecdysozoa</taxon>
        <taxon>Arthropoda</taxon>
        <taxon>Chelicerata</taxon>
        <taxon>Arachnida</taxon>
        <taxon>Araneae</taxon>
        <taxon>Araneomorphae</taxon>
        <taxon>Entelegynae</taxon>
        <taxon>Eresoidea</taxon>
        <taxon>Eresidae</taxon>
        <taxon>Stegodyphus</taxon>
    </lineage>
</organism>